<dbReference type="InterPro" id="IPR015943">
    <property type="entry name" value="WD40/YVTN_repeat-like_dom_sf"/>
</dbReference>
<accession>A0ABQ6MV82</accession>
<dbReference type="Gene3D" id="2.130.10.10">
    <property type="entry name" value="YVTN repeat-like/Quinoprotein amine dehydrogenase"/>
    <property type="match status" value="1"/>
</dbReference>
<protein>
    <submittedName>
        <fullName evidence="2">Uncharacterized protein</fullName>
    </submittedName>
</protein>
<sequence length="322" mass="33656">MSSTQPSHARALPIGTPSPSSKLPAPSAPAIPAAPAPPAPSPPPADAPPARAADAPPAPPNEPEPEPDPPAPRGPASLPEHPNPSKSLTCSFPVNTDCTSLSLSPSGHLLTAGFSSGAIRLYSPSSPSSSTAVAGDVASIRAKGLHTNLLLTVAFSPDCRFFFGGVLRGSVEMVAVDVSRLERHLSLRPSKRADPHALLRVHRHSDAKLKGFGACTREAGRDRYLVFAGRGIKNIHIWSFTPPAGADPGGAAEWSCLVDTQSNGMTVSLLQFRHAPSGLQAVSKSDSQCIRLWELGGLSGETKRPKYRDVPNTQDTVSCHGR</sequence>
<feature type="compositionally biased region" description="Pro residues" evidence="1">
    <location>
        <begin position="26"/>
        <end position="47"/>
    </location>
</feature>
<name>A0ABQ6MV82_9STRA</name>
<feature type="region of interest" description="Disordered" evidence="1">
    <location>
        <begin position="1"/>
        <end position="88"/>
    </location>
</feature>
<dbReference type="SUPFAM" id="SSF50978">
    <property type="entry name" value="WD40 repeat-like"/>
    <property type="match status" value="1"/>
</dbReference>
<feature type="region of interest" description="Disordered" evidence="1">
    <location>
        <begin position="303"/>
        <end position="322"/>
    </location>
</feature>
<dbReference type="EMBL" id="BRYB01004576">
    <property type="protein sequence ID" value="GMI33634.1"/>
    <property type="molecule type" value="Genomic_DNA"/>
</dbReference>
<dbReference type="Proteomes" id="UP001165060">
    <property type="component" value="Unassembled WGS sequence"/>
</dbReference>
<reference evidence="2 3" key="1">
    <citation type="journal article" date="2023" name="Commun. Biol.">
        <title>Genome analysis of Parmales, the sister group of diatoms, reveals the evolutionary specialization of diatoms from phago-mixotrophs to photoautotrophs.</title>
        <authorList>
            <person name="Ban H."/>
            <person name="Sato S."/>
            <person name="Yoshikawa S."/>
            <person name="Yamada K."/>
            <person name="Nakamura Y."/>
            <person name="Ichinomiya M."/>
            <person name="Sato N."/>
            <person name="Blanc-Mathieu R."/>
            <person name="Endo H."/>
            <person name="Kuwata A."/>
            <person name="Ogata H."/>
        </authorList>
    </citation>
    <scope>NUCLEOTIDE SEQUENCE [LARGE SCALE GENOMIC DNA]</scope>
</reference>
<evidence type="ECO:0000313" key="3">
    <source>
        <dbReference type="Proteomes" id="UP001165060"/>
    </source>
</evidence>
<gene>
    <name evidence="2" type="ORF">TeGR_g11723</name>
</gene>
<organism evidence="2 3">
    <name type="scientific">Tetraparma gracilis</name>
    <dbReference type="NCBI Taxonomy" id="2962635"/>
    <lineage>
        <taxon>Eukaryota</taxon>
        <taxon>Sar</taxon>
        <taxon>Stramenopiles</taxon>
        <taxon>Ochrophyta</taxon>
        <taxon>Bolidophyceae</taxon>
        <taxon>Parmales</taxon>
        <taxon>Triparmaceae</taxon>
        <taxon>Tetraparma</taxon>
    </lineage>
</organism>
<keyword evidence="3" id="KW-1185">Reference proteome</keyword>
<proteinExistence type="predicted"/>
<feature type="compositionally biased region" description="Pro residues" evidence="1">
    <location>
        <begin position="56"/>
        <end position="73"/>
    </location>
</feature>
<feature type="compositionally biased region" description="Polar residues" evidence="1">
    <location>
        <begin position="311"/>
        <end position="322"/>
    </location>
</feature>
<evidence type="ECO:0000256" key="1">
    <source>
        <dbReference type="SAM" id="MobiDB-lite"/>
    </source>
</evidence>
<dbReference type="InterPro" id="IPR036322">
    <property type="entry name" value="WD40_repeat_dom_sf"/>
</dbReference>
<evidence type="ECO:0000313" key="2">
    <source>
        <dbReference type="EMBL" id="GMI33634.1"/>
    </source>
</evidence>
<comment type="caution">
    <text evidence="2">The sequence shown here is derived from an EMBL/GenBank/DDBJ whole genome shotgun (WGS) entry which is preliminary data.</text>
</comment>